<keyword evidence="5 7" id="KW-1133">Transmembrane helix</keyword>
<sequence length="299" mass="32874">MLRHERFNRADRVIRIGFWMNAFLMVIKLAAGHFGHSEAVFADGVESACDLVVMAATIVALKVGRKPFDEEHPYGHGKVESLSAILVSLIICATGLWILYDSVVRIREGDYESPQLMAVGAALVTILVKWALGRYTMGIGNQLGSPAVVAVARDHKKDAITSVATLIGVTGAYFGVEMMDPIAAGITAFFIVHLGLQGFRMSAHELMDGRPQAELMSSIAEVAAAVPGVGRVHEIRGRRSGQYIIVDMELDMDPEMTVKQSHDIVETVKRLIFERFPNVGDVMIHINPWDDPHEDLTRL</sequence>
<dbReference type="InterPro" id="IPR058533">
    <property type="entry name" value="Cation_efflux_TM"/>
</dbReference>
<organism evidence="10 11">
    <name type="scientific">Geomesophilobacter sediminis</name>
    <dbReference type="NCBI Taxonomy" id="2798584"/>
    <lineage>
        <taxon>Bacteria</taxon>
        <taxon>Pseudomonadati</taxon>
        <taxon>Thermodesulfobacteriota</taxon>
        <taxon>Desulfuromonadia</taxon>
        <taxon>Geobacterales</taxon>
        <taxon>Geobacteraceae</taxon>
        <taxon>Geomesophilobacter</taxon>
    </lineage>
</organism>
<dbReference type="NCBIfam" id="TIGR01297">
    <property type="entry name" value="CDF"/>
    <property type="match status" value="1"/>
</dbReference>
<evidence type="ECO:0000259" key="8">
    <source>
        <dbReference type="Pfam" id="PF01545"/>
    </source>
</evidence>
<dbReference type="Gene3D" id="1.20.1510.10">
    <property type="entry name" value="Cation efflux protein transmembrane domain"/>
    <property type="match status" value="1"/>
</dbReference>
<keyword evidence="6 7" id="KW-0472">Membrane</keyword>
<dbReference type="PANTHER" id="PTHR43840">
    <property type="entry name" value="MITOCHONDRIAL METAL TRANSPORTER 1-RELATED"/>
    <property type="match status" value="1"/>
</dbReference>
<evidence type="ECO:0000256" key="6">
    <source>
        <dbReference type="ARBA" id="ARBA00023136"/>
    </source>
</evidence>
<dbReference type="GO" id="GO:0008324">
    <property type="term" value="F:monoatomic cation transmembrane transporter activity"/>
    <property type="evidence" value="ECO:0007669"/>
    <property type="project" value="InterPro"/>
</dbReference>
<dbReference type="Pfam" id="PF16916">
    <property type="entry name" value="ZT_dimer"/>
    <property type="match status" value="1"/>
</dbReference>
<dbReference type="AlphaFoldDB" id="A0A8J7J599"/>
<comment type="caution">
    <text evidence="10">The sequence shown here is derived from an EMBL/GenBank/DDBJ whole genome shotgun (WGS) entry which is preliminary data.</text>
</comment>
<feature type="domain" description="Cation efflux protein transmembrane" evidence="8">
    <location>
        <begin position="15"/>
        <end position="207"/>
    </location>
</feature>
<comment type="subcellular location">
    <subcellularLocation>
        <location evidence="1">Membrane</location>
        <topology evidence="1">Multi-pass membrane protein</topology>
    </subcellularLocation>
</comment>
<keyword evidence="11" id="KW-1185">Reference proteome</keyword>
<feature type="transmembrane region" description="Helical" evidence="7">
    <location>
        <begin position="182"/>
        <end position="199"/>
    </location>
</feature>
<dbReference type="GO" id="GO:0016020">
    <property type="term" value="C:membrane"/>
    <property type="evidence" value="ECO:0007669"/>
    <property type="project" value="UniProtKB-SubCell"/>
</dbReference>
<dbReference type="InterPro" id="IPR002524">
    <property type="entry name" value="Cation_efflux"/>
</dbReference>
<dbReference type="SUPFAM" id="SSF160240">
    <property type="entry name" value="Cation efflux protein cytoplasmic domain-like"/>
    <property type="match status" value="1"/>
</dbReference>
<comment type="similarity">
    <text evidence="2">Belongs to the cation diffusion facilitator (CDF) transporter (TC 2.A.4) family.</text>
</comment>
<dbReference type="Gene3D" id="3.30.70.1350">
    <property type="entry name" value="Cation efflux protein, cytoplasmic domain"/>
    <property type="match status" value="1"/>
</dbReference>
<dbReference type="InterPro" id="IPR050291">
    <property type="entry name" value="CDF_Transporter"/>
</dbReference>
<evidence type="ECO:0000313" key="10">
    <source>
        <dbReference type="EMBL" id="MBJ6723566.1"/>
    </source>
</evidence>
<feature type="transmembrane region" description="Helical" evidence="7">
    <location>
        <begin position="115"/>
        <end position="132"/>
    </location>
</feature>
<keyword evidence="3" id="KW-0813">Transport</keyword>
<accession>A0A8J7J599</accession>
<dbReference type="SUPFAM" id="SSF161111">
    <property type="entry name" value="Cation efflux protein transmembrane domain-like"/>
    <property type="match status" value="1"/>
</dbReference>
<keyword evidence="4 7" id="KW-0812">Transmembrane</keyword>
<evidence type="ECO:0000259" key="9">
    <source>
        <dbReference type="Pfam" id="PF16916"/>
    </source>
</evidence>
<gene>
    <name evidence="10" type="ORF">JFN93_02485</name>
</gene>
<dbReference type="RefSeq" id="WP_199382410.1">
    <property type="nucleotide sequence ID" value="NZ_JAEMHM010000002.1"/>
</dbReference>
<dbReference type="InterPro" id="IPR027470">
    <property type="entry name" value="Cation_efflux_CTD"/>
</dbReference>
<feature type="transmembrane region" description="Helical" evidence="7">
    <location>
        <begin position="159"/>
        <end position="176"/>
    </location>
</feature>
<dbReference type="EMBL" id="JAEMHM010000002">
    <property type="protein sequence ID" value="MBJ6723566.1"/>
    <property type="molecule type" value="Genomic_DNA"/>
</dbReference>
<proteinExistence type="inferred from homology"/>
<evidence type="ECO:0000256" key="5">
    <source>
        <dbReference type="ARBA" id="ARBA00022989"/>
    </source>
</evidence>
<feature type="domain" description="Cation efflux protein cytoplasmic" evidence="9">
    <location>
        <begin position="212"/>
        <end position="288"/>
    </location>
</feature>
<evidence type="ECO:0000256" key="4">
    <source>
        <dbReference type="ARBA" id="ARBA00022692"/>
    </source>
</evidence>
<protein>
    <submittedName>
        <fullName evidence="10">Cation transporter</fullName>
    </submittedName>
</protein>
<dbReference type="FunFam" id="1.20.1510.10:FF:000006">
    <property type="entry name" value="Divalent cation efflux transporter"/>
    <property type="match status" value="1"/>
</dbReference>
<feature type="transmembrane region" description="Helical" evidence="7">
    <location>
        <begin position="82"/>
        <end position="100"/>
    </location>
</feature>
<dbReference type="Pfam" id="PF01545">
    <property type="entry name" value="Cation_efflux"/>
    <property type="match status" value="1"/>
</dbReference>
<feature type="transmembrane region" description="Helical" evidence="7">
    <location>
        <begin position="40"/>
        <end position="61"/>
    </location>
</feature>
<evidence type="ECO:0000256" key="2">
    <source>
        <dbReference type="ARBA" id="ARBA00008114"/>
    </source>
</evidence>
<feature type="transmembrane region" description="Helical" evidence="7">
    <location>
        <begin position="12"/>
        <end position="34"/>
    </location>
</feature>
<evidence type="ECO:0000256" key="3">
    <source>
        <dbReference type="ARBA" id="ARBA00022448"/>
    </source>
</evidence>
<dbReference type="InterPro" id="IPR036837">
    <property type="entry name" value="Cation_efflux_CTD_sf"/>
</dbReference>
<reference evidence="10" key="1">
    <citation type="submission" date="2020-12" db="EMBL/GenBank/DDBJ databases">
        <title>Geomonas sp. Red875, isolated from river sediment.</title>
        <authorList>
            <person name="Xu Z."/>
            <person name="Zhang Z."/>
            <person name="Masuda Y."/>
            <person name="Itoh H."/>
            <person name="Senoo K."/>
        </authorList>
    </citation>
    <scope>NUCLEOTIDE SEQUENCE</scope>
    <source>
        <strain evidence="10">Red875</strain>
    </source>
</reference>
<dbReference type="Proteomes" id="UP000636888">
    <property type="component" value="Unassembled WGS sequence"/>
</dbReference>
<dbReference type="PANTHER" id="PTHR43840:SF15">
    <property type="entry name" value="MITOCHONDRIAL METAL TRANSPORTER 1-RELATED"/>
    <property type="match status" value="1"/>
</dbReference>
<dbReference type="InterPro" id="IPR027469">
    <property type="entry name" value="Cation_efflux_TMD_sf"/>
</dbReference>
<evidence type="ECO:0000256" key="1">
    <source>
        <dbReference type="ARBA" id="ARBA00004141"/>
    </source>
</evidence>
<name>A0A8J7J599_9BACT</name>
<evidence type="ECO:0000313" key="11">
    <source>
        <dbReference type="Proteomes" id="UP000636888"/>
    </source>
</evidence>
<evidence type="ECO:0000256" key="7">
    <source>
        <dbReference type="SAM" id="Phobius"/>
    </source>
</evidence>